<dbReference type="AlphaFoldDB" id="Q1MY22"/>
<organism evidence="1 2">
    <name type="scientific">Bermanella marisrubri</name>
    <dbReference type="NCBI Taxonomy" id="207949"/>
    <lineage>
        <taxon>Bacteria</taxon>
        <taxon>Pseudomonadati</taxon>
        <taxon>Pseudomonadota</taxon>
        <taxon>Gammaproteobacteria</taxon>
        <taxon>Oceanospirillales</taxon>
        <taxon>Oceanospirillaceae</taxon>
        <taxon>Bermanella</taxon>
    </lineage>
</organism>
<evidence type="ECO:0000313" key="2">
    <source>
        <dbReference type="Proteomes" id="UP000004263"/>
    </source>
</evidence>
<protein>
    <submittedName>
        <fullName evidence="1">Uncharacterized protein</fullName>
    </submittedName>
</protein>
<dbReference type="Proteomes" id="UP000004263">
    <property type="component" value="Unassembled WGS sequence"/>
</dbReference>
<dbReference type="HOGENOM" id="CLU_3096042_0_0_6"/>
<dbReference type="STRING" id="207949.RED65_02008"/>
<comment type="caution">
    <text evidence="1">The sequence shown here is derived from an EMBL/GenBank/DDBJ whole genome shotgun (WGS) entry which is preliminary data.</text>
</comment>
<dbReference type="EMBL" id="AAQH01000030">
    <property type="protein sequence ID" value="EAT10874.1"/>
    <property type="molecule type" value="Genomic_DNA"/>
</dbReference>
<accession>Q1MY22</accession>
<reference evidence="1 2" key="1">
    <citation type="submission" date="2006-03" db="EMBL/GenBank/DDBJ databases">
        <authorList>
            <person name="Pinhassi J."/>
            <person name="Pedros-Alio C."/>
            <person name="Ferriera S."/>
            <person name="Johnson J."/>
            <person name="Kravitz S."/>
            <person name="Halpern A."/>
            <person name="Remington K."/>
            <person name="Beeson K."/>
            <person name="Tran B."/>
            <person name="Rogers Y.-H."/>
            <person name="Friedman R."/>
            <person name="Venter J.C."/>
        </authorList>
    </citation>
    <scope>NUCLEOTIDE SEQUENCE [LARGE SCALE GENOMIC DNA]</scope>
    <source>
        <strain evidence="1 2">RED65</strain>
    </source>
</reference>
<proteinExistence type="predicted"/>
<dbReference type="RefSeq" id="WP_007019365.1">
    <property type="nucleotide sequence ID" value="NZ_CH724124.1"/>
</dbReference>
<keyword evidence="2" id="KW-1185">Reference proteome</keyword>
<name>Q1MY22_9GAMM</name>
<evidence type="ECO:0000313" key="1">
    <source>
        <dbReference type="EMBL" id="EAT10874.1"/>
    </source>
</evidence>
<gene>
    <name evidence="1" type="ORF">RED65_02008</name>
</gene>
<sequence length="51" mass="5786">MSVSELKIKNNPMDDLEKVIPGVVIKKVTHINAIRSKPEESRTKLEKKILS</sequence>